<dbReference type="STRING" id="1121393.SAMN02745216_01531"/>
<dbReference type="RefSeq" id="WP_073474634.1">
    <property type="nucleotide sequence ID" value="NZ_FQZU01000007.1"/>
</dbReference>
<gene>
    <name evidence="6" type="ORF">SAMN02745216_01531</name>
</gene>
<evidence type="ECO:0000256" key="4">
    <source>
        <dbReference type="SAM" id="Phobius"/>
    </source>
</evidence>
<keyword evidence="7" id="KW-1185">Reference proteome</keyword>
<dbReference type="InterPro" id="IPR019734">
    <property type="entry name" value="TPR_rpt"/>
</dbReference>
<feature type="transmembrane region" description="Helical" evidence="4">
    <location>
        <begin position="188"/>
        <end position="208"/>
    </location>
</feature>
<dbReference type="Gene3D" id="1.25.40.10">
    <property type="entry name" value="Tetratricopeptide repeat domain"/>
    <property type="match status" value="1"/>
</dbReference>
<keyword evidence="4" id="KW-0472">Membrane</keyword>
<keyword evidence="4" id="KW-0812">Transmembrane</keyword>
<keyword evidence="2 3" id="KW-0802">TPR repeat</keyword>
<feature type="repeat" description="TPR" evidence="3">
    <location>
        <begin position="250"/>
        <end position="283"/>
    </location>
</feature>
<feature type="transmembrane region" description="Helical" evidence="4">
    <location>
        <begin position="42"/>
        <end position="59"/>
    </location>
</feature>
<proteinExistence type="predicted"/>
<evidence type="ECO:0000259" key="5">
    <source>
        <dbReference type="Pfam" id="PF23914"/>
    </source>
</evidence>
<evidence type="ECO:0000256" key="1">
    <source>
        <dbReference type="ARBA" id="ARBA00022737"/>
    </source>
</evidence>
<dbReference type="PANTHER" id="PTHR44943">
    <property type="entry name" value="CELLULOSE SYNTHASE OPERON PROTEIN C"/>
    <property type="match status" value="1"/>
</dbReference>
<name>A0A1M6IUE5_9BACT</name>
<keyword evidence="1" id="KW-0677">Repeat</keyword>
<evidence type="ECO:0000256" key="3">
    <source>
        <dbReference type="PROSITE-ProRule" id="PRU00339"/>
    </source>
</evidence>
<dbReference type="InterPro" id="IPR051685">
    <property type="entry name" value="Ycf3/AcsC/BcsC/TPR_MFPF"/>
</dbReference>
<evidence type="ECO:0000256" key="2">
    <source>
        <dbReference type="ARBA" id="ARBA00022803"/>
    </source>
</evidence>
<dbReference type="Pfam" id="PF23914">
    <property type="entry name" value="TPR_CcmH_CycH"/>
    <property type="match status" value="1"/>
</dbReference>
<dbReference type="PANTHER" id="PTHR44943:SF8">
    <property type="entry name" value="TPR REPEAT-CONTAINING PROTEIN MJ0263"/>
    <property type="match status" value="1"/>
</dbReference>
<dbReference type="InterPro" id="IPR056413">
    <property type="entry name" value="TPR_CcmH_CycH"/>
</dbReference>
<dbReference type="PROSITE" id="PS50005">
    <property type="entry name" value="TPR"/>
    <property type="match status" value="2"/>
</dbReference>
<dbReference type="Proteomes" id="UP000183994">
    <property type="component" value="Unassembled WGS sequence"/>
</dbReference>
<protein>
    <submittedName>
        <fullName evidence="6">Cytochrome c-type biogenesis protein CcmH/NrfG</fullName>
    </submittedName>
</protein>
<dbReference type="AlphaFoldDB" id="A0A1M6IUE5"/>
<keyword evidence="4" id="KW-1133">Transmembrane helix</keyword>
<feature type="transmembrane region" description="Helical" evidence="4">
    <location>
        <begin position="12"/>
        <end position="30"/>
    </location>
</feature>
<evidence type="ECO:0000313" key="7">
    <source>
        <dbReference type="Proteomes" id="UP000183994"/>
    </source>
</evidence>
<feature type="repeat" description="TPR" evidence="3">
    <location>
        <begin position="216"/>
        <end position="249"/>
    </location>
</feature>
<accession>A0A1M6IUE5</accession>
<reference evidence="7" key="1">
    <citation type="submission" date="2016-11" db="EMBL/GenBank/DDBJ databases">
        <authorList>
            <person name="Varghese N."/>
            <person name="Submissions S."/>
        </authorList>
    </citation>
    <scope>NUCLEOTIDE SEQUENCE [LARGE SCALE GENOMIC DNA]</scope>
    <source>
        <strain evidence="7">DSM 16219</strain>
    </source>
</reference>
<dbReference type="EMBL" id="FQZU01000007">
    <property type="protein sequence ID" value="SHJ38071.1"/>
    <property type="molecule type" value="Genomic_DNA"/>
</dbReference>
<dbReference type="SMART" id="SM00028">
    <property type="entry name" value="TPR"/>
    <property type="match status" value="3"/>
</dbReference>
<evidence type="ECO:0000313" key="6">
    <source>
        <dbReference type="EMBL" id="SHJ38071.1"/>
    </source>
</evidence>
<dbReference type="OrthoDB" id="290946at2"/>
<dbReference type="SUPFAM" id="SSF48452">
    <property type="entry name" value="TPR-like"/>
    <property type="match status" value="1"/>
</dbReference>
<sequence>MNFLSLDLLLTAFPAASCLFFLVQCSRIAVIAKPIVLSSRRHFSFIAIPVMVMVGVSMYKITVIPGYIPERVYFVIAAVFFAVCAGVILKRGDWYYMFAADKKALFSVLRQSLLGWGIQFQENKAPEGEGSEHLTEFVLEDVPARLRVSVYQGQDMAQIGAVPSDNRLLGCLMSDLKKQAAQLGGSRGVSGFLITACILSGLAAYWTYTNIHSMDDAWFAEKGRTYLEMKKHHAAIATFNAALEKNPRNIAALRWRGKTYEETGREDLALADWQKALDLDPNNSDIMAHAARILFLSREQGQKSRAMRLARKAVSLQPDNVFVLDTLAWILAGMGEFEEAAEHQEKVLVILGRKKADSALMQRVTARLNAYKLGKPAPAQP</sequence>
<feature type="domain" description="Cytochrome c-type biogenesis protein H TPR" evidence="5">
    <location>
        <begin position="243"/>
        <end position="354"/>
    </location>
</feature>
<organism evidence="6 7">
    <name type="scientific">Desulfatibacillum alkenivorans DSM 16219</name>
    <dbReference type="NCBI Taxonomy" id="1121393"/>
    <lineage>
        <taxon>Bacteria</taxon>
        <taxon>Pseudomonadati</taxon>
        <taxon>Thermodesulfobacteriota</taxon>
        <taxon>Desulfobacteria</taxon>
        <taxon>Desulfobacterales</taxon>
        <taxon>Desulfatibacillaceae</taxon>
        <taxon>Desulfatibacillum</taxon>
    </lineage>
</organism>
<dbReference type="InterPro" id="IPR011990">
    <property type="entry name" value="TPR-like_helical_dom_sf"/>
</dbReference>
<feature type="transmembrane region" description="Helical" evidence="4">
    <location>
        <begin position="71"/>
        <end position="89"/>
    </location>
</feature>